<dbReference type="PROSITE" id="PS00107">
    <property type="entry name" value="PROTEIN_KINASE_ATP"/>
    <property type="match status" value="1"/>
</dbReference>
<dbReference type="EC" id="2.7.11.1" evidence="2"/>
<dbReference type="InterPro" id="IPR032675">
    <property type="entry name" value="LRR_dom_sf"/>
</dbReference>
<evidence type="ECO:0000256" key="6">
    <source>
        <dbReference type="ARBA" id="ARBA00022679"/>
    </source>
</evidence>
<evidence type="ECO:0000259" key="20">
    <source>
        <dbReference type="PROSITE" id="PS50011"/>
    </source>
</evidence>
<organism evidence="21 22">
    <name type="scientific">Ziziphus jujuba</name>
    <name type="common">Chinese jujube</name>
    <name type="synonym">Ziziphus sativa</name>
    <dbReference type="NCBI Taxonomy" id="326968"/>
    <lineage>
        <taxon>Eukaryota</taxon>
        <taxon>Viridiplantae</taxon>
        <taxon>Streptophyta</taxon>
        <taxon>Embryophyta</taxon>
        <taxon>Tracheophyta</taxon>
        <taxon>Spermatophyta</taxon>
        <taxon>Magnoliopsida</taxon>
        <taxon>eudicotyledons</taxon>
        <taxon>Gunneridae</taxon>
        <taxon>Pentapetalae</taxon>
        <taxon>rosids</taxon>
        <taxon>fabids</taxon>
        <taxon>Rosales</taxon>
        <taxon>Rhamnaceae</taxon>
        <taxon>Paliureae</taxon>
        <taxon>Ziziphus</taxon>
    </lineage>
</organism>
<keyword evidence="5" id="KW-0433">Leucine-rich repeat</keyword>
<dbReference type="Gene3D" id="3.30.200.20">
    <property type="entry name" value="Phosphorylase Kinase, domain 1"/>
    <property type="match status" value="1"/>
</dbReference>
<dbReference type="SUPFAM" id="SSF56112">
    <property type="entry name" value="Protein kinase-like (PK-like)"/>
    <property type="match status" value="1"/>
</dbReference>
<keyword evidence="13 19" id="KW-0472">Membrane</keyword>
<evidence type="ECO:0000256" key="18">
    <source>
        <dbReference type="PROSITE-ProRule" id="PRU10141"/>
    </source>
</evidence>
<comment type="subcellular location">
    <subcellularLocation>
        <location evidence="1">Membrane</location>
        <topology evidence="1">Single-pass type I membrane protein</topology>
    </subcellularLocation>
</comment>
<dbReference type="InterPro" id="IPR011009">
    <property type="entry name" value="Kinase-like_dom_sf"/>
</dbReference>
<keyword evidence="4" id="KW-0597">Phosphoprotein</keyword>
<evidence type="ECO:0000256" key="1">
    <source>
        <dbReference type="ARBA" id="ARBA00004479"/>
    </source>
</evidence>
<evidence type="ECO:0000256" key="9">
    <source>
        <dbReference type="ARBA" id="ARBA00022737"/>
    </source>
</evidence>
<evidence type="ECO:0000256" key="13">
    <source>
        <dbReference type="ARBA" id="ARBA00023136"/>
    </source>
</evidence>
<dbReference type="InterPro" id="IPR000719">
    <property type="entry name" value="Prot_kinase_dom"/>
</dbReference>
<evidence type="ECO:0000256" key="2">
    <source>
        <dbReference type="ARBA" id="ARBA00012513"/>
    </source>
</evidence>
<evidence type="ECO:0000256" key="7">
    <source>
        <dbReference type="ARBA" id="ARBA00022692"/>
    </source>
</evidence>
<accession>A0ABM3ZZF3</accession>
<evidence type="ECO:0000313" key="22">
    <source>
        <dbReference type="RefSeq" id="XP_060669854.1"/>
    </source>
</evidence>
<feature type="domain" description="Protein kinase" evidence="20">
    <location>
        <begin position="799"/>
        <end position="1085"/>
    </location>
</feature>
<keyword evidence="21" id="KW-1185">Reference proteome</keyword>
<comment type="catalytic activity">
    <reaction evidence="17">
        <text>L-seryl-[protein] + ATP = O-phospho-L-seryl-[protein] + ADP + H(+)</text>
        <dbReference type="Rhea" id="RHEA:17989"/>
        <dbReference type="Rhea" id="RHEA-COMP:9863"/>
        <dbReference type="Rhea" id="RHEA-COMP:11604"/>
        <dbReference type="ChEBI" id="CHEBI:15378"/>
        <dbReference type="ChEBI" id="CHEBI:29999"/>
        <dbReference type="ChEBI" id="CHEBI:30616"/>
        <dbReference type="ChEBI" id="CHEBI:83421"/>
        <dbReference type="ChEBI" id="CHEBI:456216"/>
        <dbReference type="EC" id="2.7.11.1"/>
    </reaction>
</comment>
<dbReference type="PROSITE" id="PS50011">
    <property type="entry name" value="PROTEIN_KINASE_DOM"/>
    <property type="match status" value="1"/>
</dbReference>
<evidence type="ECO:0000256" key="12">
    <source>
        <dbReference type="ARBA" id="ARBA00022989"/>
    </source>
</evidence>
<dbReference type="InterPro" id="IPR017441">
    <property type="entry name" value="Protein_kinase_ATP_BS"/>
</dbReference>
<evidence type="ECO:0000256" key="8">
    <source>
        <dbReference type="ARBA" id="ARBA00022729"/>
    </source>
</evidence>
<dbReference type="PANTHER" id="PTHR48006:SF48">
    <property type="entry name" value="PROTEIN KINASE DOMAIN-CONTAINING PROTEIN"/>
    <property type="match status" value="1"/>
</dbReference>
<evidence type="ECO:0000256" key="11">
    <source>
        <dbReference type="ARBA" id="ARBA00022840"/>
    </source>
</evidence>
<dbReference type="Gene3D" id="2.60.120.430">
    <property type="entry name" value="Galactose-binding lectin"/>
    <property type="match status" value="1"/>
</dbReference>
<dbReference type="InterPro" id="IPR021720">
    <property type="entry name" value="Malectin_dom"/>
</dbReference>
<dbReference type="PANTHER" id="PTHR48006">
    <property type="entry name" value="LEUCINE-RICH REPEAT-CONTAINING PROTEIN DDB_G0281931-RELATED"/>
    <property type="match status" value="1"/>
</dbReference>
<keyword evidence="10 18" id="KW-0547">Nucleotide-binding</keyword>
<feature type="binding site" evidence="18">
    <location>
        <position position="827"/>
    </location>
    <ligand>
        <name>ATP</name>
        <dbReference type="ChEBI" id="CHEBI:30616"/>
    </ligand>
</feature>
<keyword evidence="15" id="KW-0325">Glycoprotein</keyword>
<dbReference type="Pfam" id="PF00560">
    <property type="entry name" value="LRR_1"/>
    <property type="match status" value="8"/>
</dbReference>
<dbReference type="RefSeq" id="XP_060669854.1">
    <property type="nucleotide sequence ID" value="XM_060813871.1"/>
</dbReference>
<keyword evidence="9" id="KW-0677">Repeat</keyword>
<dbReference type="Pfam" id="PF11721">
    <property type="entry name" value="Malectin"/>
    <property type="match status" value="1"/>
</dbReference>
<keyword evidence="14" id="KW-0675">Receptor</keyword>
<keyword evidence="3" id="KW-0418">Kinase</keyword>
<dbReference type="SUPFAM" id="SSF52058">
    <property type="entry name" value="L domain-like"/>
    <property type="match status" value="2"/>
</dbReference>
<dbReference type="Gene3D" id="3.80.10.10">
    <property type="entry name" value="Ribonuclease Inhibitor"/>
    <property type="match status" value="3"/>
</dbReference>
<keyword evidence="12 19" id="KW-1133">Transmembrane helix</keyword>
<evidence type="ECO:0000256" key="10">
    <source>
        <dbReference type="ARBA" id="ARBA00022741"/>
    </source>
</evidence>
<evidence type="ECO:0000256" key="16">
    <source>
        <dbReference type="ARBA" id="ARBA00047899"/>
    </source>
</evidence>
<evidence type="ECO:0000256" key="15">
    <source>
        <dbReference type="ARBA" id="ARBA00023180"/>
    </source>
</evidence>
<evidence type="ECO:0000256" key="3">
    <source>
        <dbReference type="ARBA" id="ARBA00022527"/>
    </source>
</evidence>
<evidence type="ECO:0000256" key="14">
    <source>
        <dbReference type="ARBA" id="ARBA00023170"/>
    </source>
</evidence>
<keyword evidence="11 18" id="KW-0067">ATP-binding</keyword>
<comment type="catalytic activity">
    <reaction evidence="16">
        <text>L-threonyl-[protein] + ATP = O-phospho-L-threonyl-[protein] + ADP + H(+)</text>
        <dbReference type="Rhea" id="RHEA:46608"/>
        <dbReference type="Rhea" id="RHEA-COMP:11060"/>
        <dbReference type="Rhea" id="RHEA-COMP:11605"/>
        <dbReference type="ChEBI" id="CHEBI:15378"/>
        <dbReference type="ChEBI" id="CHEBI:30013"/>
        <dbReference type="ChEBI" id="CHEBI:30616"/>
        <dbReference type="ChEBI" id="CHEBI:61977"/>
        <dbReference type="ChEBI" id="CHEBI:456216"/>
        <dbReference type="EC" id="2.7.11.1"/>
    </reaction>
</comment>
<evidence type="ECO:0000256" key="19">
    <source>
        <dbReference type="SAM" id="Phobius"/>
    </source>
</evidence>
<keyword evidence="7 19" id="KW-0812">Transmembrane</keyword>
<feature type="transmembrane region" description="Helical" evidence="19">
    <location>
        <begin position="6"/>
        <end position="25"/>
    </location>
</feature>
<name>A0ABM3ZZF3_ZIZJJ</name>
<reference evidence="22" key="1">
    <citation type="submission" date="2025-08" db="UniProtKB">
        <authorList>
            <consortium name="RefSeq"/>
        </authorList>
    </citation>
    <scope>IDENTIFICATION</scope>
    <source>
        <tissue evidence="22">Seedling</tissue>
    </source>
</reference>
<evidence type="ECO:0000256" key="5">
    <source>
        <dbReference type="ARBA" id="ARBA00022614"/>
    </source>
</evidence>
<dbReference type="InterPro" id="IPR001611">
    <property type="entry name" value="Leu-rich_rpt"/>
</dbReference>
<proteinExistence type="predicted"/>
<gene>
    <name evidence="22" type="primary">LOC107414850</name>
</gene>
<dbReference type="GeneID" id="107414850"/>
<keyword evidence="6" id="KW-0808">Transferase</keyword>
<dbReference type="Gene3D" id="1.10.510.10">
    <property type="entry name" value="Transferase(Phosphotransferase) domain 1"/>
    <property type="match status" value="1"/>
</dbReference>
<evidence type="ECO:0000313" key="21">
    <source>
        <dbReference type="Proteomes" id="UP001652623"/>
    </source>
</evidence>
<evidence type="ECO:0000256" key="4">
    <source>
        <dbReference type="ARBA" id="ARBA00022553"/>
    </source>
</evidence>
<dbReference type="Pfam" id="PF00069">
    <property type="entry name" value="Pkinase"/>
    <property type="match status" value="1"/>
</dbReference>
<evidence type="ECO:0000256" key="17">
    <source>
        <dbReference type="ARBA" id="ARBA00048679"/>
    </source>
</evidence>
<sequence length="1117" mass="124222">MSNEPSFWRFATFNFLLYFFLLWLLSSQLIKFQIVADQFLYDDDVSALEKIAYDLGWTVEGGFNNETCNVTSSHHVAAINCNCSFENSTRCRINEISLISRGLTGIIPVELANLTYLQSLDLAYNELHGIIPAELGNLKFLSEIDLSDNKLTGKIPDTLGNLIPQLRNRSEVASQGFLTAGMPNKAGAADFSGGTYKVSQGEHTGGIGGSDLCAMFNLDLSNNQLVGPIPESLGDIPMNESLGKFNPNCSDFSISLSDNRLSGDIPASLGKLKFLNTLALQNNLLNGSIPPSLGEISHLNTLDLSENNLSGNLTETLGNLSSLSSLYLYSNNFTGPLPKSYGRLSDLQSFSISGNSLSGPFPDFITNWTSISTLELYGNNFQGRIPPEIFNLSTLYSLMISDVSHSSFQFPQISNLSGITYLVMRNCWISGEIPEYLFNVSSLAYLDLSFNNLTGGIPHHLNLTRLQSLKYMSLANNKLKGTIPAWIGDANWNITIDLSYNNFSNSSFELQTRRDLNFFRCCDQPIGPNMETNLKQMTEERCHGRKHQNSLFINSGGEDIGIDGHQYDSDNETSQFFVSPKGNWAYSSSGGFLSTFWNSSEYIQRVKCGISVADAPLYEKARLSPASLKYTGFCLRKGRYNITLHFAEIVFTEDEDFSTSMKRIFNVDIQGDRRLTDFNIKDNAGGPKEKITKSYTASVIDDGLLEIHLYWAGKGSSLGTTPFNGPLISAITVTEIKGKKLSPLQKALIALASIVFAALLLLASAWAMGWFGKEELHEINIGQEKPVTLKQLKNATGKFSKEMEIGKGSSGTVYRAQLTPEYNVAVKRVFINSIEGINKTKSEFYNSLQKLAHENLVRLFDVYVGKGVYLLIYEYMENRSLQDVLFGELKSKITLDWEARYNICLGIARGLKYLHEEHPRGPGFKMVHRGIKPANILLDGALKAKISDFGNSVLYAEDYQENQFDKVTKEEASSGYVAPEYLMYGTISYKYDVYGYGVVILEIVCGRRNAEQRLNKDELEYLVDEVVVANSQGRLRGMVDKNLVGYDEKEAMTILKLAVRCINISTSFRPTMSEVVSVLTGEKTIDDIWKPDSTQNLCQNCLKSLREDDGVVELPRA</sequence>
<protein>
    <recommendedName>
        <fullName evidence="2">non-specific serine/threonine protein kinase</fullName>
        <ecNumber evidence="2">2.7.11.1</ecNumber>
    </recommendedName>
</protein>
<dbReference type="InterPro" id="IPR051824">
    <property type="entry name" value="LRR_Rcpt-Like_S/T_Kinase"/>
</dbReference>
<dbReference type="Proteomes" id="UP001652623">
    <property type="component" value="Chromosome 1"/>
</dbReference>
<keyword evidence="8" id="KW-0732">Signal</keyword>
<keyword evidence="3" id="KW-0723">Serine/threonine-protein kinase</keyword>